<keyword evidence="3" id="KW-1185">Reference proteome</keyword>
<dbReference type="InterPro" id="IPR007110">
    <property type="entry name" value="Ig-like_dom"/>
</dbReference>
<evidence type="ECO:0000313" key="3">
    <source>
        <dbReference type="Proteomes" id="UP001445076"/>
    </source>
</evidence>
<dbReference type="Proteomes" id="UP001445076">
    <property type="component" value="Unassembled WGS sequence"/>
</dbReference>
<dbReference type="InterPro" id="IPR013783">
    <property type="entry name" value="Ig-like_fold"/>
</dbReference>
<evidence type="ECO:0000313" key="2">
    <source>
        <dbReference type="EMBL" id="KAK8734808.1"/>
    </source>
</evidence>
<dbReference type="Gene3D" id="2.60.40.10">
    <property type="entry name" value="Immunoglobulins"/>
    <property type="match status" value="1"/>
</dbReference>
<dbReference type="InterPro" id="IPR036179">
    <property type="entry name" value="Ig-like_dom_sf"/>
</dbReference>
<dbReference type="AlphaFoldDB" id="A0AAW0X4H5"/>
<sequence length="112" mass="12546">QSLNVSAWVSGCPKLYGKVALNCAIHHDALVNTAMKVTWKKKMFSEGHLEEQVIAEGDLLKVQEPRFTLEHHLDQYHLIIKDFRAKDCGTYECEARAAGTTAASQLLLFTCL</sequence>
<dbReference type="PROSITE" id="PS50835">
    <property type="entry name" value="IG_LIKE"/>
    <property type="match status" value="1"/>
</dbReference>
<proteinExistence type="predicted"/>
<dbReference type="InterPro" id="IPR013106">
    <property type="entry name" value="Ig_V-set"/>
</dbReference>
<comment type="caution">
    <text evidence="2">The sequence shown here is derived from an EMBL/GenBank/DDBJ whole genome shotgun (WGS) entry which is preliminary data.</text>
</comment>
<dbReference type="SUPFAM" id="SSF48726">
    <property type="entry name" value="Immunoglobulin"/>
    <property type="match status" value="1"/>
</dbReference>
<evidence type="ECO:0000259" key="1">
    <source>
        <dbReference type="PROSITE" id="PS50835"/>
    </source>
</evidence>
<protein>
    <recommendedName>
        <fullName evidence="1">Ig-like domain-containing protein</fullName>
    </recommendedName>
</protein>
<gene>
    <name evidence="2" type="ORF">OTU49_005664</name>
</gene>
<accession>A0AAW0X4H5</accession>
<feature type="domain" description="Ig-like" evidence="1">
    <location>
        <begin position="1"/>
        <end position="110"/>
    </location>
</feature>
<dbReference type="Pfam" id="PF07686">
    <property type="entry name" value="V-set"/>
    <property type="match status" value="1"/>
</dbReference>
<feature type="non-terminal residue" evidence="2">
    <location>
        <position position="1"/>
    </location>
</feature>
<dbReference type="EMBL" id="JARKIK010000049">
    <property type="protein sequence ID" value="KAK8734808.1"/>
    <property type="molecule type" value="Genomic_DNA"/>
</dbReference>
<name>A0AAW0X4H5_CHEQU</name>
<organism evidence="2 3">
    <name type="scientific">Cherax quadricarinatus</name>
    <name type="common">Australian red claw crayfish</name>
    <dbReference type="NCBI Taxonomy" id="27406"/>
    <lineage>
        <taxon>Eukaryota</taxon>
        <taxon>Metazoa</taxon>
        <taxon>Ecdysozoa</taxon>
        <taxon>Arthropoda</taxon>
        <taxon>Crustacea</taxon>
        <taxon>Multicrustacea</taxon>
        <taxon>Malacostraca</taxon>
        <taxon>Eumalacostraca</taxon>
        <taxon>Eucarida</taxon>
        <taxon>Decapoda</taxon>
        <taxon>Pleocyemata</taxon>
        <taxon>Astacidea</taxon>
        <taxon>Parastacoidea</taxon>
        <taxon>Parastacidae</taxon>
        <taxon>Cherax</taxon>
    </lineage>
</organism>
<reference evidence="2 3" key="1">
    <citation type="journal article" date="2024" name="BMC Genomics">
        <title>Genome assembly of redclaw crayfish (Cherax quadricarinatus) provides insights into its immune adaptation and hypoxia tolerance.</title>
        <authorList>
            <person name="Liu Z."/>
            <person name="Zheng J."/>
            <person name="Li H."/>
            <person name="Fang K."/>
            <person name="Wang S."/>
            <person name="He J."/>
            <person name="Zhou D."/>
            <person name="Weng S."/>
            <person name="Chi M."/>
            <person name="Gu Z."/>
            <person name="He J."/>
            <person name="Li F."/>
            <person name="Wang M."/>
        </authorList>
    </citation>
    <scope>NUCLEOTIDE SEQUENCE [LARGE SCALE GENOMIC DNA]</scope>
    <source>
        <strain evidence="2">ZL_2023a</strain>
    </source>
</reference>